<keyword evidence="4" id="KW-0808">Transferase</keyword>
<dbReference type="InterPro" id="IPR001296">
    <property type="entry name" value="Glyco_trans_1"/>
</dbReference>
<gene>
    <name evidence="4" type="ORF">QVH07_11035</name>
</gene>
<dbReference type="GO" id="GO:0016757">
    <property type="term" value="F:glycosyltransferase activity"/>
    <property type="evidence" value="ECO:0007669"/>
    <property type="project" value="UniProtKB-KW"/>
</dbReference>
<evidence type="ECO:0000259" key="2">
    <source>
        <dbReference type="Pfam" id="PF00534"/>
    </source>
</evidence>
<dbReference type="Gene3D" id="3.40.50.2000">
    <property type="entry name" value="Glycogen Phosphorylase B"/>
    <property type="match status" value="3"/>
</dbReference>
<reference evidence="4" key="1">
    <citation type="submission" date="2023-06" db="EMBL/GenBank/DDBJ databases">
        <title>Robiginitalea aurantiacus sp. nov. and Algoriphagus sediminis sp. nov., isolated from coastal sediment.</title>
        <authorList>
            <person name="Zhou Z.Y."/>
            <person name="An J."/>
            <person name="Jia Y.W."/>
            <person name="Du Z.J."/>
        </authorList>
    </citation>
    <scope>NUCLEOTIDE SEQUENCE</scope>
    <source>
        <strain evidence="4">C2-7</strain>
    </source>
</reference>
<comment type="caution">
    <text evidence="4">The sequence shown here is derived from an EMBL/GenBank/DDBJ whole genome shotgun (WGS) entry which is preliminary data.</text>
</comment>
<feature type="domain" description="Glycosyltransferase subfamily 4-like N-terminal" evidence="3">
    <location>
        <begin position="55"/>
        <end position="178"/>
    </location>
</feature>
<dbReference type="RefSeq" id="WP_290000376.1">
    <property type="nucleotide sequence ID" value="NZ_JAUEPH010000004.1"/>
</dbReference>
<dbReference type="InterPro" id="IPR028098">
    <property type="entry name" value="Glyco_trans_4-like_N"/>
</dbReference>
<dbReference type="PANTHER" id="PTHR12526">
    <property type="entry name" value="GLYCOSYLTRANSFERASE"/>
    <property type="match status" value="1"/>
</dbReference>
<organism evidence="4 5">
    <name type="scientific">Algoriphagus sediminis</name>
    <dbReference type="NCBI Taxonomy" id="3057113"/>
    <lineage>
        <taxon>Bacteria</taxon>
        <taxon>Pseudomonadati</taxon>
        <taxon>Bacteroidota</taxon>
        <taxon>Cytophagia</taxon>
        <taxon>Cytophagales</taxon>
        <taxon>Cyclobacteriaceae</taxon>
        <taxon>Algoriphagus</taxon>
    </lineage>
</organism>
<dbReference type="Proteomes" id="UP001171916">
    <property type="component" value="Unassembled WGS sequence"/>
</dbReference>
<protein>
    <submittedName>
        <fullName evidence="4">Glycosyltransferase</fullName>
        <ecNumber evidence="4">2.4.-.-</ecNumber>
    </submittedName>
</protein>
<dbReference type="EMBL" id="JAUEPH010000004">
    <property type="protein sequence ID" value="MDN3204687.1"/>
    <property type="molecule type" value="Genomic_DNA"/>
</dbReference>
<proteinExistence type="predicted"/>
<evidence type="ECO:0000313" key="5">
    <source>
        <dbReference type="Proteomes" id="UP001171916"/>
    </source>
</evidence>
<feature type="compositionally biased region" description="Polar residues" evidence="1">
    <location>
        <begin position="295"/>
        <end position="313"/>
    </location>
</feature>
<dbReference type="SUPFAM" id="SSF53756">
    <property type="entry name" value="UDP-Glycosyltransferase/glycogen phosphorylase"/>
    <property type="match status" value="2"/>
</dbReference>
<sequence>MDKRVKVLHLIKSLGRGGAEKLIPETAKVHNQEKYDFFCLYFYHQENNIVDELEGSGIQVELIPSGNLGLFFQVRKVREFIQKKGIDIVHAHLPWAGILSRLVGKEIDIPIVYTEHNTWDRYNSISYWGNRFTFKKQDVAIAVSNEVALSMQLNSIFDPYQRGGRLKVRVIRNGVNTDIFRRIVFGEQGFVNRAQVCGNSDLGLGNRGQEIVDMEDRTLKNYPVDKFSEGPGCGRPIENRDQGLEIRGKEIGDRDQGKGIEGHRDLEIGRLRDHPEKNSESPSPLVSKSGAVSKPTVSNYENSQGNPNPQSRISKTNLENFIAEPSTTHNLKEELSIPVGSKIIGKVAVFRSQKRLWIWVDLALKILELKPETHFLLVGDGEWRERIEEQIEKSGFGNNFHLVGVQKEVIPYLSIMDIYLSTSEFEGLPIAMLEAMSCEVPVVATRAGGIGEIIQHGNQGFLSEIDEYEELVDYCIKLLSDPELQSKMAKSARARVVEKFSMKRMVKEIEAVYESVIS</sequence>
<name>A0ABT7YDX4_9BACT</name>
<dbReference type="EC" id="2.4.-.-" evidence="4"/>
<keyword evidence="5" id="KW-1185">Reference proteome</keyword>
<evidence type="ECO:0000313" key="4">
    <source>
        <dbReference type="EMBL" id="MDN3204687.1"/>
    </source>
</evidence>
<feature type="compositionally biased region" description="Basic and acidic residues" evidence="1">
    <location>
        <begin position="237"/>
        <end position="279"/>
    </location>
</feature>
<evidence type="ECO:0000259" key="3">
    <source>
        <dbReference type="Pfam" id="PF13439"/>
    </source>
</evidence>
<dbReference type="Pfam" id="PF13439">
    <property type="entry name" value="Glyco_transf_4"/>
    <property type="match status" value="1"/>
</dbReference>
<keyword evidence="4" id="KW-0328">Glycosyltransferase</keyword>
<dbReference type="PANTHER" id="PTHR12526:SF630">
    <property type="entry name" value="GLYCOSYLTRANSFERASE"/>
    <property type="match status" value="1"/>
</dbReference>
<accession>A0ABT7YDX4</accession>
<dbReference type="Pfam" id="PF00534">
    <property type="entry name" value="Glycos_transf_1"/>
    <property type="match status" value="1"/>
</dbReference>
<feature type="region of interest" description="Disordered" evidence="1">
    <location>
        <begin position="223"/>
        <end position="313"/>
    </location>
</feature>
<evidence type="ECO:0000256" key="1">
    <source>
        <dbReference type="SAM" id="MobiDB-lite"/>
    </source>
</evidence>
<feature type="domain" description="Glycosyl transferase family 1" evidence="2">
    <location>
        <begin position="330"/>
        <end position="494"/>
    </location>
</feature>